<dbReference type="VEuPathDB" id="FungiDB:JI435_090060"/>
<evidence type="ECO:0000256" key="1">
    <source>
        <dbReference type="ARBA" id="ARBA00022553"/>
    </source>
</evidence>
<dbReference type="InterPro" id="IPR036097">
    <property type="entry name" value="HisK_dim/P_sf"/>
</dbReference>
<dbReference type="SUPFAM" id="SSF55785">
    <property type="entry name" value="PYP-like sensor domain (PAS domain)"/>
    <property type="match status" value="1"/>
</dbReference>
<dbReference type="InterPro" id="IPR004358">
    <property type="entry name" value="Sig_transdc_His_kin-like_C"/>
</dbReference>
<proteinExistence type="predicted"/>
<dbReference type="GO" id="GO:0000155">
    <property type="term" value="F:phosphorelay sensor kinase activity"/>
    <property type="evidence" value="ECO:0007669"/>
    <property type="project" value="InterPro"/>
</dbReference>
<dbReference type="Pfam" id="PF02518">
    <property type="entry name" value="HATPase_c"/>
    <property type="match status" value="1"/>
</dbReference>
<feature type="compositionally biased region" description="Basic and acidic residues" evidence="3">
    <location>
        <begin position="688"/>
        <end position="712"/>
    </location>
</feature>
<dbReference type="Gene3D" id="3.30.565.10">
    <property type="entry name" value="Histidine kinase-like ATPase, C-terminal domain"/>
    <property type="match status" value="1"/>
</dbReference>
<dbReference type="PROSITE" id="PS50109">
    <property type="entry name" value="HIS_KIN"/>
    <property type="match status" value="1"/>
</dbReference>
<dbReference type="Pfam" id="PF00512">
    <property type="entry name" value="HisKA"/>
    <property type="match status" value="1"/>
</dbReference>
<dbReference type="InterPro" id="IPR036890">
    <property type="entry name" value="HATPase_C_sf"/>
</dbReference>
<dbReference type="InterPro" id="IPR050956">
    <property type="entry name" value="2C_system_His_kinase"/>
</dbReference>
<dbReference type="OrthoDB" id="60033at2759"/>
<keyword evidence="7" id="KW-1185">Reference proteome</keyword>
<dbReference type="InterPro" id="IPR011006">
    <property type="entry name" value="CheY-like_superfamily"/>
</dbReference>
<gene>
    <name evidence="6" type="ORF">JI435_090060</name>
</gene>
<feature type="domain" description="Histidine kinase" evidence="4">
    <location>
        <begin position="337"/>
        <end position="608"/>
    </location>
</feature>
<feature type="modified residue" description="4-aspartylphosphate" evidence="2">
    <location>
        <position position="818"/>
    </location>
</feature>
<dbReference type="InterPro" id="IPR003594">
    <property type="entry name" value="HATPase_dom"/>
</dbReference>
<evidence type="ECO:0000259" key="5">
    <source>
        <dbReference type="PROSITE" id="PS50110"/>
    </source>
</evidence>
<feature type="compositionally biased region" description="Basic and acidic residues" evidence="3">
    <location>
        <begin position="651"/>
        <end position="661"/>
    </location>
</feature>
<evidence type="ECO:0000259" key="4">
    <source>
        <dbReference type="PROSITE" id="PS50109"/>
    </source>
</evidence>
<feature type="compositionally biased region" description="Basic and acidic residues" evidence="3">
    <location>
        <begin position="912"/>
        <end position="936"/>
    </location>
</feature>
<dbReference type="PANTHER" id="PTHR43719:SF60">
    <property type="entry name" value="HISTIDINE KINASE G2"/>
    <property type="match status" value="1"/>
</dbReference>
<feature type="region of interest" description="Disordered" evidence="3">
    <location>
        <begin position="608"/>
        <end position="754"/>
    </location>
</feature>
<dbReference type="EMBL" id="CP069033">
    <property type="protein sequence ID" value="QRD00440.1"/>
    <property type="molecule type" value="Genomic_DNA"/>
</dbReference>
<dbReference type="PROSITE" id="PS50110">
    <property type="entry name" value="RESPONSE_REGULATORY"/>
    <property type="match status" value="1"/>
</dbReference>
<dbReference type="SUPFAM" id="SSF52172">
    <property type="entry name" value="CheY-like"/>
    <property type="match status" value="1"/>
</dbReference>
<evidence type="ECO:0000256" key="2">
    <source>
        <dbReference type="PROSITE-ProRule" id="PRU00169"/>
    </source>
</evidence>
<dbReference type="SMART" id="SM00388">
    <property type="entry name" value="HisKA"/>
    <property type="match status" value="1"/>
</dbReference>
<protein>
    <recommendedName>
        <fullName evidence="8">Two component histidine kinase 1</fullName>
    </recommendedName>
</protein>
<keyword evidence="1 2" id="KW-0597">Phosphoprotein</keyword>
<dbReference type="AlphaFoldDB" id="A0A7U2I3I1"/>
<dbReference type="InterPro" id="IPR035965">
    <property type="entry name" value="PAS-like_dom_sf"/>
</dbReference>
<dbReference type="PRINTS" id="PR00344">
    <property type="entry name" value="BCTRLSENSOR"/>
</dbReference>
<dbReference type="Gene3D" id="1.10.287.130">
    <property type="match status" value="1"/>
</dbReference>
<dbReference type="Proteomes" id="UP000663193">
    <property type="component" value="Chromosome 11"/>
</dbReference>
<dbReference type="InterPro" id="IPR000014">
    <property type="entry name" value="PAS"/>
</dbReference>
<dbReference type="SUPFAM" id="SSF55874">
    <property type="entry name" value="ATPase domain of HSP90 chaperone/DNA topoisomerase II/histidine kinase"/>
    <property type="match status" value="1"/>
</dbReference>
<feature type="domain" description="Response regulatory" evidence="5">
    <location>
        <begin position="757"/>
        <end position="888"/>
    </location>
</feature>
<dbReference type="PANTHER" id="PTHR43719">
    <property type="entry name" value="TWO-COMPONENT HISTIDINE KINASE"/>
    <property type="match status" value="1"/>
</dbReference>
<dbReference type="Gene3D" id="3.40.50.2300">
    <property type="match status" value="1"/>
</dbReference>
<dbReference type="Gene3D" id="3.30.450.20">
    <property type="entry name" value="PAS domain"/>
    <property type="match status" value="1"/>
</dbReference>
<accession>A0A7U2I3I1</accession>
<name>A0A7U2I3I1_PHANO</name>
<feature type="compositionally biased region" description="Basic and acidic residues" evidence="3">
    <location>
        <begin position="1018"/>
        <end position="1036"/>
    </location>
</feature>
<feature type="compositionally biased region" description="Basic and acidic residues" evidence="3">
    <location>
        <begin position="978"/>
        <end position="1009"/>
    </location>
</feature>
<dbReference type="InterPro" id="IPR005467">
    <property type="entry name" value="His_kinase_dom"/>
</dbReference>
<dbReference type="SUPFAM" id="SSF47384">
    <property type="entry name" value="Homodimeric domain of signal transducing histidine kinase"/>
    <property type="match status" value="1"/>
</dbReference>
<dbReference type="CDD" id="cd00082">
    <property type="entry name" value="HisKA"/>
    <property type="match status" value="1"/>
</dbReference>
<dbReference type="CDD" id="cd16922">
    <property type="entry name" value="HATPase_EvgS-ArcB-TorS-like"/>
    <property type="match status" value="1"/>
</dbReference>
<dbReference type="InterPro" id="IPR001789">
    <property type="entry name" value="Sig_transdc_resp-reg_receiver"/>
</dbReference>
<dbReference type="CDD" id="cd17546">
    <property type="entry name" value="REC_hyHK_CKI1_RcsC-like"/>
    <property type="match status" value="1"/>
</dbReference>
<organism evidence="6 7">
    <name type="scientific">Phaeosphaeria nodorum (strain SN15 / ATCC MYA-4574 / FGSC 10173)</name>
    <name type="common">Glume blotch fungus</name>
    <name type="synonym">Parastagonospora nodorum</name>
    <dbReference type="NCBI Taxonomy" id="321614"/>
    <lineage>
        <taxon>Eukaryota</taxon>
        <taxon>Fungi</taxon>
        <taxon>Dikarya</taxon>
        <taxon>Ascomycota</taxon>
        <taxon>Pezizomycotina</taxon>
        <taxon>Dothideomycetes</taxon>
        <taxon>Pleosporomycetidae</taxon>
        <taxon>Pleosporales</taxon>
        <taxon>Pleosporineae</taxon>
        <taxon>Phaeosphaeriaceae</taxon>
        <taxon>Parastagonospora</taxon>
    </lineage>
</organism>
<feature type="compositionally biased region" description="Basic and acidic residues" evidence="3">
    <location>
        <begin position="720"/>
        <end position="735"/>
    </location>
</feature>
<feature type="compositionally biased region" description="Low complexity" evidence="3">
    <location>
        <begin position="622"/>
        <end position="634"/>
    </location>
</feature>
<sequence>MQNLDKLSATGLPVFDLNSEHLDERDWSKSPLGPRDTWPSSLQCLVNSCILPMPHCAAIFWGERLAVVHNLAWQKARGDLDGQGSTGENSYGGEAMGTLSKVLRGRTVKVAARFFLQRLPDEDHDAQILLSTLLDEHGSRQGVLAQLLQNSGVEKYMPIDGLDKLTHDRPGRQVKPLQTQQKELKAGTEQVDSMQTQLFQRFAELLPNGLAILDSEAEAIFVNDGFFKLTTNKIQNEFRAWPESIHPDDYERVMSAYREAFSSRKELRCEFRCAMATTGEGGEWRLFLLRPLSDAPDAGFISAIVDITEIKQAQLTQERAATEAQERKEQQERFIDMVSHEIRNPLSAVLHLAEEVREVTLKIGESKPDLKAEVADIVDAADTILLCVSHQNTLVDDILSFSKLDSMMLSLVPREVRPKWEFSQALRVFQSEFKAKNIKFHYAMDVSYDDENIEYVVADLNRMKQVLVNLITNAVKFTAKKKGDRNITVSMGASVERPTSYPPNVIYFNQDQESFHIDSTMSSEWGSGDPLYLMVAVKDTGIGISAEGQAKLFERFRQATPKTQENYGGSGLGLFISRKLCQLHGGDIGVSSKEGEGSTFGFFFKVRRSDGSSDGGRPPFQSRSNSETSPSTSRDQARPGYSRANSNLTQIKERPSERPEAKTLSSHSGVNTDMDDGSLRNPPTEYMAEAHPESSSDARYKETEKVARDIQPERSAVNKAIEDKLPDLQRGETQRQESVASDTSRSQSDQRSEKKQTLLLVEDNLINQKVLRRQLQTRGFEVFTASNGQEAIDSVAERGQISQDSTNDRNYFDIILMDQEMPIKDGNTATKEIRQLQEEGKAGYSHILGVSANVREAQTQSMRAAGMDDVISKPFKVEDLVKRIRSIILEDKPTKPSGKKSGPPARNTSDNEEVRMLEEVPIRSRSEMSEQGGRDDEAMETGGRAKIEVDGVEQDGSGNRPEDDEGMRGNHARKKAGHHDGEEEQGKENKSKKPEREGKGDEKEEDRNRQLGKAGKKSGREGDMRGGERSRSRQKQ</sequence>
<evidence type="ECO:0000256" key="3">
    <source>
        <dbReference type="SAM" id="MobiDB-lite"/>
    </source>
</evidence>
<dbReference type="Pfam" id="PF00072">
    <property type="entry name" value="Response_reg"/>
    <property type="match status" value="1"/>
</dbReference>
<evidence type="ECO:0000313" key="7">
    <source>
        <dbReference type="Proteomes" id="UP000663193"/>
    </source>
</evidence>
<feature type="compositionally biased region" description="Low complexity" evidence="3">
    <location>
        <begin position="895"/>
        <end position="904"/>
    </location>
</feature>
<dbReference type="InterPro" id="IPR003661">
    <property type="entry name" value="HisK_dim/P_dom"/>
</dbReference>
<feature type="region of interest" description="Disordered" evidence="3">
    <location>
        <begin position="888"/>
        <end position="1036"/>
    </location>
</feature>
<reference evidence="7" key="1">
    <citation type="journal article" date="2021" name="BMC Genomics">
        <title>Chromosome-level genome assembly and manually-curated proteome of model necrotroph Parastagonospora nodorum Sn15 reveals a genome-wide trove of candidate effector homologs, and redundancy of virulence-related functions within an accessory chromosome.</title>
        <authorList>
            <person name="Bertazzoni S."/>
            <person name="Jones D.A.B."/>
            <person name="Phan H.T."/>
            <person name="Tan K.-C."/>
            <person name="Hane J.K."/>
        </authorList>
    </citation>
    <scope>NUCLEOTIDE SEQUENCE [LARGE SCALE GENOMIC DNA]</scope>
    <source>
        <strain evidence="7">SN15 / ATCC MYA-4574 / FGSC 10173)</strain>
    </source>
</reference>
<dbReference type="SMART" id="SM00387">
    <property type="entry name" value="HATPase_c"/>
    <property type="match status" value="1"/>
</dbReference>
<evidence type="ECO:0000313" key="6">
    <source>
        <dbReference type="EMBL" id="QRD00440.1"/>
    </source>
</evidence>
<evidence type="ECO:0008006" key="8">
    <source>
        <dbReference type="Google" id="ProtNLM"/>
    </source>
</evidence>
<dbReference type="SMART" id="SM00448">
    <property type="entry name" value="REC"/>
    <property type="match status" value="1"/>
</dbReference>
<dbReference type="CDD" id="cd00130">
    <property type="entry name" value="PAS"/>
    <property type="match status" value="1"/>
</dbReference>